<evidence type="ECO:0000256" key="2">
    <source>
        <dbReference type="ARBA" id="ARBA00022475"/>
    </source>
</evidence>
<reference evidence="9 10" key="1">
    <citation type="submission" date="2023-10" db="EMBL/GenBank/DDBJ databases">
        <title>Complete genome sequence of Shewanella sp. DAU334.</title>
        <authorList>
            <person name="Lee Y.-S."/>
            <person name="Jeong H.-R."/>
            <person name="Hwang E.-J."/>
            <person name="Choi Y.-L."/>
            <person name="Kim G.-D."/>
        </authorList>
    </citation>
    <scope>NUCLEOTIDE SEQUENCE [LARGE SCALE GENOMIC DNA]</scope>
    <source>
        <strain evidence="9 10">DAU334</strain>
    </source>
</reference>
<dbReference type="PIRSF" id="PIRSF006066">
    <property type="entry name" value="HI0050"/>
    <property type="match status" value="1"/>
</dbReference>
<dbReference type="Proteomes" id="UP001529491">
    <property type="component" value="Chromosome"/>
</dbReference>
<dbReference type="Pfam" id="PF06808">
    <property type="entry name" value="DctM"/>
    <property type="match status" value="1"/>
</dbReference>
<dbReference type="RefSeq" id="WP_310472913.1">
    <property type="nucleotide sequence ID" value="NZ_CP136522.1"/>
</dbReference>
<accession>A0ABZ0K2Z6</accession>
<keyword evidence="5 7" id="KW-1133">Transmembrane helix</keyword>
<feature type="transmembrane region" description="Helical" evidence="7">
    <location>
        <begin position="361"/>
        <end position="378"/>
    </location>
</feature>
<comment type="function">
    <text evidence="7">Part of the tripartite ATP-independent periplasmic (TRAP) transport system.</text>
</comment>
<dbReference type="EMBL" id="CP136522">
    <property type="protein sequence ID" value="WOT06952.1"/>
    <property type="molecule type" value="Genomic_DNA"/>
</dbReference>
<feature type="domain" description="TRAP C4-dicarboxylate transport system permease DctM subunit" evidence="8">
    <location>
        <begin position="6"/>
        <end position="443"/>
    </location>
</feature>
<comment type="similarity">
    <text evidence="7">Belongs to the TRAP transporter large permease family.</text>
</comment>
<proteinExistence type="inferred from homology"/>
<keyword evidence="7" id="KW-0813">Transport</keyword>
<comment type="caution">
    <text evidence="7">Lacks conserved residue(s) required for the propagation of feature annotation.</text>
</comment>
<feature type="transmembrane region" description="Helical" evidence="7">
    <location>
        <begin position="297"/>
        <end position="318"/>
    </location>
</feature>
<dbReference type="NCBIfam" id="TIGR00786">
    <property type="entry name" value="dctM"/>
    <property type="match status" value="1"/>
</dbReference>
<feature type="transmembrane region" description="Helical" evidence="7">
    <location>
        <begin position="267"/>
        <end position="285"/>
    </location>
</feature>
<dbReference type="InterPro" id="IPR004681">
    <property type="entry name" value="TRAP_DctM"/>
</dbReference>
<feature type="transmembrane region" description="Helical" evidence="7">
    <location>
        <begin position="419"/>
        <end position="441"/>
    </location>
</feature>
<evidence type="ECO:0000256" key="3">
    <source>
        <dbReference type="ARBA" id="ARBA00022519"/>
    </source>
</evidence>
<evidence type="ECO:0000256" key="1">
    <source>
        <dbReference type="ARBA" id="ARBA00004429"/>
    </source>
</evidence>
<name>A0ABZ0K2Z6_9GAMM</name>
<keyword evidence="2" id="KW-1003">Cell membrane</keyword>
<gene>
    <name evidence="9" type="ORF">RGE70_03915</name>
</gene>
<keyword evidence="4 7" id="KW-0812">Transmembrane</keyword>
<feature type="transmembrane region" description="Helical" evidence="7">
    <location>
        <begin position="338"/>
        <end position="356"/>
    </location>
</feature>
<evidence type="ECO:0000256" key="5">
    <source>
        <dbReference type="ARBA" id="ARBA00022989"/>
    </source>
</evidence>
<evidence type="ECO:0000259" key="8">
    <source>
        <dbReference type="Pfam" id="PF06808"/>
    </source>
</evidence>
<evidence type="ECO:0000313" key="10">
    <source>
        <dbReference type="Proteomes" id="UP001529491"/>
    </source>
</evidence>
<feature type="transmembrane region" description="Helical" evidence="7">
    <location>
        <begin position="384"/>
        <end position="407"/>
    </location>
</feature>
<evidence type="ECO:0000256" key="4">
    <source>
        <dbReference type="ARBA" id="ARBA00022692"/>
    </source>
</evidence>
<organism evidence="9 10">
    <name type="scientific">Shewanella youngdeokensis</name>
    <dbReference type="NCBI Taxonomy" id="2999068"/>
    <lineage>
        <taxon>Bacteria</taxon>
        <taxon>Pseudomonadati</taxon>
        <taxon>Pseudomonadota</taxon>
        <taxon>Gammaproteobacteria</taxon>
        <taxon>Alteromonadales</taxon>
        <taxon>Shewanellaceae</taxon>
        <taxon>Shewanella</taxon>
    </lineage>
</organism>
<keyword evidence="6 7" id="KW-0472">Membrane</keyword>
<comment type="subunit">
    <text evidence="7">The complex comprises the extracytoplasmic solute receptor protein and the two transmembrane proteins.</text>
</comment>
<dbReference type="InterPro" id="IPR010656">
    <property type="entry name" value="DctM"/>
</dbReference>
<feature type="transmembrane region" description="Helical" evidence="7">
    <location>
        <begin position="96"/>
        <end position="126"/>
    </location>
</feature>
<sequence>MATLLFIAICVVLMLGYPVAFTLAGVSLIFAVIGEMVGVFDSALLGALPNRLFGVINNSILMAVPLFVFMGVVLERSKIAEQLLSNMAQLFGRMQGGLIFSVFFVGMLLAASTGIVGATVVTMGLMSLPTLLKRGYDPAFSAGAICATGTLGQIIPPSIALVLLGDVLSSAYQQAQLKMGIFSPKSVSVGDLFAGALIPGLLLLSMYCLYTVILIKLKPEHFPKPASVSALDIRFVASILTVLLPPLVLIFLVLGSILLGVATPTEAASVGAFGALVIAVLKRQLNLTVLKDIMQSTVKVTSMVFLILIGASIFSLVFRGFGGDELIQQLFNNMPGGVIGATLLVMFVIFLLGFILDFIEITFVVVPLVAPILLAMGLDPIWLGIMIAVNLQTSFLTPPFGFALFYLRGVTQELISSGDIYRGVMPFVAIQLLLLLILSVWPSLVTWLPSVIYG</sequence>
<comment type="subcellular location">
    <subcellularLocation>
        <location evidence="1 7">Cell inner membrane</location>
        <topology evidence="1 7">Multi-pass membrane protein</topology>
    </subcellularLocation>
</comment>
<keyword evidence="10" id="KW-1185">Reference proteome</keyword>
<evidence type="ECO:0000256" key="7">
    <source>
        <dbReference type="RuleBase" id="RU369079"/>
    </source>
</evidence>
<keyword evidence="3 7" id="KW-0997">Cell inner membrane</keyword>
<evidence type="ECO:0000256" key="6">
    <source>
        <dbReference type="ARBA" id="ARBA00023136"/>
    </source>
</evidence>
<feature type="transmembrane region" description="Helical" evidence="7">
    <location>
        <begin position="235"/>
        <end position="261"/>
    </location>
</feature>
<evidence type="ECO:0000313" key="9">
    <source>
        <dbReference type="EMBL" id="WOT06952.1"/>
    </source>
</evidence>
<feature type="transmembrane region" description="Helical" evidence="7">
    <location>
        <begin position="192"/>
        <end position="215"/>
    </location>
</feature>
<feature type="transmembrane region" description="Helical" evidence="7">
    <location>
        <begin position="55"/>
        <end position="75"/>
    </location>
</feature>
<protein>
    <recommendedName>
        <fullName evidence="7">TRAP transporter large permease protein</fullName>
    </recommendedName>
</protein>
<dbReference type="PANTHER" id="PTHR33362">
    <property type="entry name" value="SIALIC ACID TRAP TRANSPORTER PERMEASE PROTEIN SIAT-RELATED"/>
    <property type="match status" value="1"/>
</dbReference>
<dbReference type="PANTHER" id="PTHR33362:SF7">
    <property type="entry name" value="SLL1103 PROTEIN"/>
    <property type="match status" value="1"/>
</dbReference>